<dbReference type="GO" id="GO:0005829">
    <property type="term" value="C:cytosol"/>
    <property type="evidence" value="ECO:0007669"/>
    <property type="project" value="TreeGrafter"/>
</dbReference>
<dbReference type="InterPro" id="IPR012340">
    <property type="entry name" value="NA-bd_OB-fold"/>
</dbReference>
<keyword evidence="11" id="KW-1185">Reference proteome</keyword>
<dbReference type="EMBL" id="MQWA01000001">
    <property type="protein sequence ID" value="PQJ27999.1"/>
    <property type="molecule type" value="Genomic_DNA"/>
</dbReference>
<dbReference type="NCBIfam" id="TIGR00358">
    <property type="entry name" value="3_prime_RNase"/>
    <property type="match status" value="1"/>
</dbReference>
<dbReference type="InterPro" id="IPR040476">
    <property type="entry name" value="CSD2"/>
</dbReference>
<dbReference type="RefSeq" id="WP_165788663.1">
    <property type="nucleotide sequence ID" value="NZ_MQWA01000001.1"/>
</dbReference>
<dbReference type="SMART" id="SM00316">
    <property type="entry name" value="S1"/>
    <property type="match status" value="1"/>
</dbReference>
<accession>A0A2S7TZ29</accession>
<reference evidence="10 11" key="1">
    <citation type="submission" date="2016-12" db="EMBL/GenBank/DDBJ databases">
        <title>Study of bacterial adaptation to deep sea.</title>
        <authorList>
            <person name="Song J."/>
            <person name="Yoshizawa S."/>
            <person name="Kogure K."/>
        </authorList>
    </citation>
    <scope>NUCLEOTIDE SEQUENCE [LARGE SCALE GENOMIC DNA]</scope>
    <source>
        <strain evidence="10 11">SAORIC-165</strain>
    </source>
</reference>
<dbReference type="InterPro" id="IPR001900">
    <property type="entry name" value="RNase_II/R"/>
</dbReference>
<evidence type="ECO:0000256" key="5">
    <source>
        <dbReference type="ARBA" id="ARBA00022839"/>
    </source>
</evidence>
<dbReference type="EC" id="3.1.13.1" evidence="7"/>
<dbReference type="NCBIfam" id="TIGR02063">
    <property type="entry name" value="RNase_R"/>
    <property type="match status" value="1"/>
</dbReference>
<dbReference type="PANTHER" id="PTHR23355">
    <property type="entry name" value="RIBONUCLEASE"/>
    <property type="match status" value="1"/>
</dbReference>
<dbReference type="Proteomes" id="UP000239907">
    <property type="component" value="Unassembled WGS sequence"/>
</dbReference>
<comment type="subcellular location">
    <subcellularLocation>
        <location evidence="7">Cytoplasm</location>
    </subcellularLocation>
</comment>
<dbReference type="InterPro" id="IPR011805">
    <property type="entry name" value="RNase_R"/>
</dbReference>
<keyword evidence="5 7" id="KW-0269">Exonuclease</keyword>
<comment type="catalytic activity">
    <reaction evidence="1 7">
        <text>Exonucleolytic cleavage in the 3'- to 5'-direction to yield nucleoside 5'-phosphates.</text>
        <dbReference type="EC" id="3.1.13.1"/>
    </reaction>
</comment>
<evidence type="ECO:0000256" key="3">
    <source>
        <dbReference type="ARBA" id="ARBA00022722"/>
    </source>
</evidence>
<evidence type="ECO:0000256" key="7">
    <source>
        <dbReference type="HAMAP-Rule" id="MF_01895"/>
    </source>
</evidence>
<evidence type="ECO:0000313" key="11">
    <source>
        <dbReference type="Proteomes" id="UP000239907"/>
    </source>
</evidence>
<sequence length="747" mass="84419">MNNLRDDLLKLMGGKNYKPMDNAELARSLGVQGSERRGFRVLLTKLEKEGRVKIGAKRCYKLRERAQIVLVGKLRFQPNGNGWFFPVLTDEANISTGMDLKKYDRIFVDGRDLSVALDGDHVSLKVTRVGVPKWKQFADKGHKSKFDKRGRPIKEKKGPEKELRDEAAGRVLKVLEHKNTTVIGIYREEGKYCFVVPEAKAMPPEVDLLDTGGAKPGQLVAVEITKWSSRQAAPVGKVIKVIGFPDAPGVDIISVIHKHNLRVDFEPEVQQEADAVSEEIPRKELERREDWRDALVMTVDPGDAKDHDDAVLVEKTETGWKLVVHIADVSHYVTPHSALDKEAELRGNSTYLVDRVLPMLPEKLSNNICSLRPNVDRLTKCAVIEFDLNGTRKSAYFCDAVINSKAKLAYEDAQVFIKGSGGGEIGDAIRTAWSLAEVLRKRRFKNGALDLDFPEVKVILDEKTKKPIEVRKLVYNESHQMIEEFMLSANEAVAVELKMKRRNALHRIHEDPDADRLNEFAEIARIHGFRVGDLTNKKHVQDLLRSAKGSAVEQSIKIGLLKSLKRAAYSVEGLGHYGLAKMDYCHFTSPIRRYADLVVHRALQHVLTNPPANPVRLPKSGKLEEVAQHISATERNSGEAENATKRMKMMEYLFDIAQQEGKRTFNALITDVRRMGLFVEITDMQVKGVVKKEALPEGKWVFEPGVMAFRNYNEKKDYKLGQRVDVQIARVDMERQLVDFVLIEEQA</sequence>
<proteinExistence type="inferred from homology"/>
<evidence type="ECO:0000256" key="1">
    <source>
        <dbReference type="ARBA" id="ARBA00001849"/>
    </source>
</evidence>
<evidence type="ECO:0000256" key="6">
    <source>
        <dbReference type="ARBA" id="ARBA00022884"/>
    </source>
</evidence>
<dbReference type="InterPro" id="IPR050180">
    <property type="entry name" value="RNR_Ribonuclease"/>
</dbReference>
<feature type="domain" description="S1 motif" evidence="9">
    <location>
        <begin position="661"/>
        <end position="743"/>
    </location>
</feature>
<protein>
    <recommendedName>
        <fullName evidence="7">Ribonuclease R</fullName>
        <shortName evidence="7">RNase R</shortName>
        <ecNumber evidence="7">3.1.13.1</ecNumber>
    </recommendedName>
</protein>
<dbReference type="Gene3D" id="2.40.50.140">
    <property type="entry name" value="Nucleic acid-binding proteins"/>
    <property type="match status" value="1"/>
</dbReference>
<dbReference type="SMART" id="SM00955">
    <property type="entry name" value="RNB"/>
    <property type="match status" value="1"/>
</dbReference>
<evidence type="ECO:0000313" key="10">
    <source>
        <dbReference type="EMBL" id="PQJ27999.1"/>
    </source>
</evidence>
<dbReference type="Pfam" id="PF17876">
    <property type="entry name" value="CSD2"/>
    <property type="match status" value="1"/>
</dbReference>
<keyword evidence="2 7" id="KW-0963">Cytoplasm</keyword>
<evidence type="ECO:0000259" key="9">
    <source>
        <dbReference type="PROSITE" id="PS50126"/>
    </source>
</evidence>
<evidence type="ECO:0000256" key="2">
    <source>
        <dbReference type="ARBA" id="ARBA00022490"/>
    </source>
</evidence>
<dbReference type="HAMAP" id="MF_01895">
    <property type="entry name" value="RNase_R"/>
    <property type="match status" value="1"/>
</dbReference>
<keyword evidence="4 7" id="KW-0378">Hydrolase</keyword>
<dbReference type="Pfam" id="PF00773">
    <property type="entry name" value="RNB"/>
    <property type="match status" value="1"/>
</dbReference>
<feature type="compositionally biased region" description="Basic and acidic residues" evidence="8">
    <location>
        <begin position="147"/>
        <end position="162"/>
    </location>
</feature>
<dbReference type="InterPro" id="IPR003029">
    <property type="entry name" value="S1_domain"/>
</dbReference>
<feature type="region of interest" description="Disordered" evidence="8">
    <location>
        <begin position="141"/>
        <end position="162"/>
    </location>
</feature>
<keyword evidence="3 7" id="KW-0540">Nuclease</keyword>
<name>A0A2S7TZ29_9BACT</name>
<dbReference type="SUPFAM" id="SSF50249">
    <property type="entry name" value="Nucleic acid-binding proteins"/>
    <property type="match status" value="3"/>
</dbReference>
<dbReference type="GO" id="GO:0008859">
    <property type="term" value="F:exoribonuclease II activity"/>
    <property type="evidence" value="ECO:0007669"/>
    <property type="project" value="UniProtKB-UniRule"/>
</dbReference>
<dbReference type="InterPro" id="IPR004476">
    <property type="entry name" value="RNase_II/RNase_R"/>
</dbReference>
<gene>
    <name evidence="7" type="primary">rnr</name>
    <name evidence="10" type="ORF">BSZ32_05450</name>
</gene>
<comment type="similarity">
    <text evidence="7">Belongs to the RNR ribonuclease family. RNase R subfamily.</text>
</comment>
<evidence type="ECO:0000256" key="4">
    <source>
        <dbReference type="ARBA" id="ARBA00022801"/>
    </source>
</evidence>
<dbReference type="PROSITE" id="PS50126">
    <property type="entry name" value="S1"/>
    <property type="match status" value="1"/>
</dbReference>
<keyword evidence="6 7" id="KW-0694">RNA-binding</keyword>
<dbReference type="PANTHER" id="PTHR23355:SF9">
    <property type="entry name" value="DIS3-LIKE EXONUCLEASE 2"/>
    <property type="match status" value="1"/>
</dbReference>
<dbReference type="Pfam" id="PF00575">
    <property type="entry name" value="S1"/>
    <property type="match status" value="1"/>
</dbReference>
<evidence type="ECO:0000256" key="8">
    <source>
        <dbReference type="SAM" id="MobiDB-lite"/>
    </source>
</evidence>
<dbReference type="GO" id="GO:0003723">
    <property type="term" value="F:RNA binding"/>
    <property type="evidence" value="ECO:0007669"/>
    <property type="project" value="UniProtKB-UniRule"/>
</dbReference>
<dbReference type="GO" id="GO:0006402">
    <property type="term" value="P:mRNA catabolic process"/>
    <property type="evidence" value="ECO:0007669"/>
    <property type="project" value="TreeGrafter"/>
</dbReference>
<comment type="function">
    <text evidence="7">3'-5' exoribonuclease that releases 5'-nucleoside monophosphates and is involved in maturation of structured RNAs.</text>
</comment>
<dbReference type="AlphaFoldDB" id="A0A2S7TZ29"/>
<organism evidence="10 11">
    <name type="scientific">Rubritalea profundi</name>
    <dbReference type="NCBI Taxonomy" id="1658618"/>
    <lineage>
        <taxon>Bacteria</taxon>
        <taxon>Pseudomonadati</taxon>
        <taxon>Verrucomicrobiota</taxon>
        <taxon>Verrucomicrobiia</taxon>
        <taxon>Verrucomicrobiales</taxon>
        <taxon>Rubritaleaceae</taxon>
        <taxon>Rubritalea</taxon>
    </lineage>
</organism>
<comment type="caution">
    <text evidence="10">The sequence shown here is derived from an EMBL/GenBank/DDBJ whole genome shotgun (WGS) entry which is preliminary data.</text>
</comment>